<dbReference type="EMBL" id="JABSTQ010003822">
    <property type="protein sequence ID" value="KAG0443113.1"/>
    <property type="molecule type" value="Genomic_DNA"/>
</dbReference>
<evidence type="ECO:0000313" key="2">
    <source>
        <dbReference type="Proteomes" id="UP000805193"/>
    </source>
</evidence>
<sequence>GPLASRPFLQPISGAARGGPMAGNSGGALSACPHVTTVGDFTKEDIARKQEQWRCESCGASGPSLWACLYRDCLYVGCGEAFKDHSTLHFQGCCEHSVTLNLSTLRVWCYLCESEVFLENNRPPLLGASPRSNRTLPQGTAHTPAGAARVPQGASSPAQDPDSDDEADQENGLKPRGLTGLQNLGNTCYMNAALQALSNCPQLTNFFLDCGSLVPSSKKPGLSKSYMRLVREMWHKRRPSYVVPSGIAYGIKLVCPVFRGYSQQDAQEFLRCFLDQLHEELKEPSGPTPGAGRPRSPPVATSDSSPSEDEGDEEEEDFETCDSGLSSEKSSCGEEGASDLRLLAPSHDRLAKEGLGRLAPLEEKAGGDWPQEPHDHGGGAKQGPAAVAPRPRRGRRGASHRLRSVVSDVFDGRILSSVQCLTCDTVSTTRETFQDLSLPIPGRDHLAVLHAAAAAGGQGGSSPHGTSRGPPMDPTASQSWLSWLLTRMFSWVFGWLWGPGVGLQDCLAAFFSADELKGDNMYSCEKCRKLRNGIKFSRVLQLPEVLCIHLKRFRHEVMFSSKIGSYVSFPLDGLDMSPFLHRVAAEECALKCRVCIMNRVTLIRGPALKNSMLETWGNYVVQNCEAYVLFYRKSSEEMVNRRNRTFELMERSRNEPGLLSFYISKQWVNRFNTFADPGPIDNGDFLCVHGGVQPAKASFAEDLCMQLSQSVWEYLHDSFGGGSACTHLYTCPTCTSEREALESRRKLELETFVALNREFQQSQESPGEVYAVSMAWFKQWEAFVRGKETDAPGPIDNWCICGVAAKSASTAQTLQQSLRAGSDYGSLSEPMWRFLQGSYGGGPEVPLQQAQPVVQAAVRPTYPTRPPPASPSQALGPGAALGEHQRQQVDVWVGRRLPGGRTLAPPTAAGRATGQLSAPGQWRPPSPGLLASSLNPAGNPLKVGDGFCHSGGGRAGSGPAVALADCGMAGLTWSDQETYELIRIWAADRDLLDGTSRNNKVYESMAAQMRSLGYLRTALQVKEKMKRLRKEYKYGKRSKKIATYHDALATVLAQGAKGALFIKSEVDESMGSEEFAGTDSETNYLDDGELLL</sequence>
<gene>
    <name evidence="1" type="ORF">HPB47_015273</name>
</gene>
<name>A0AC60QWF3_IXOPE</name>
<feature type="non-terminal residue" evidence="1">
    <location>
        <position position="1"/>
    </location>
</feature>
<evidence type="ECO:0000313" key="1">
    <source>
        <dbReference type="EMBL" id="KAG0443113.1"/>
    </source>
</evidence>
<organism evidence="1 2">
    <name type="scientific">Ixodes persulcatus</name>
    <name type="common">Taiga tick</name>
    <dbReference type="NCBI Taxonomy" id="34615"/>
    <lineage>
        <taxon>Eukaryota</taxon>
        <taxon>Metazoa</taxon>
        <taxon>Ecdysozoa</taxon>
        <taxon>Arthropoda</taxon>
        <taxon>Chelicerata</taxon>
        <taxon>Arachnida</taxon>
        <taxon>Acari</taxon>
        <taxon>Parasitiformes</taxon>
        <taxon>Ixodida</taxon>
        <taxon>Ixodoidea</taxon>
        <taxon>Ixodidae</taxon>
        <taxon>Ixodinae</taxon>
        <taxon>Ixodes</taxon>
    </lineage>
</organism>
<reference evidence="1 2" key="1">
    <citation type="journal article" date="2020" name="Cell">
        <title>Large-Scale Comparative Analyses of Tick Genomes Elucidate Their Genetic Diversity and Vector Capacities.</title>
        <authorList>
            <consortium name="Tick Genome and Microbiome Consortium (TIGMIC)"/>
            <person name="Jia N."/>
            <person name="Wang J."/>
            <person name="Shi W."/>
            <person name="Du L."/>
            <person name="Sun Y."/>
            <person name="Zhan W."/>
            <person name="Jiang J.F."/>
            <person name="Wang Q."/>
            <person name="Zhang B."/>
            <person name="Ji P."/>
            <person name="Bell-Sakyi L."/>
            <person name="Cui X.M."/>
            <person name="Yuan T.T."/>
            <person name="Jiang B.G."/>
            <person name="Yang W.F."/>
            <person name="Lam T.T."/>
            <person name="Chang Q.C."/>
            <person name="Ding S.J."/>
            <person name="Wang X.J."/>
            <person name="Zhu J.G."/>
            <person name="Ruan X.D."/>
            <person name="Zhao L."/>
            <person name="Wei J.T."/>
            <person name="Ye R.Z."/>
            <person name="Que T.C."/>
            <person name="Du C.H."/>
            <person name="Zhou Y.H."/>
            <person name="Cheng J.X."/>
            <person name="Dai P.F."/>
            <person name="Guo W.B."/>
            <person name="Han X.H."/>
            <person name="Huang E.J."/>
            <person name="Li L.F."/>
            <person name="Wei W."/>
            <person name="Gao Y.C."/>
            <person name="Liu J.Z."/>
            <person name="Shao H.Z."/>
            <person name="Wang X."/>
            <person name="Wang C.C."/>
            <person name="Yang T.C."/>
            <person name="Huo Q.B."/>
            <person name="Li W."/>
            <person name="Chen H.Y."/>
            <person name="Chen S.E."/>
            <person name="Zhou L.G."/>
            <person name="Ni X.B."/>
            <person name="Tian J.H."/>
            <person name="Sheng Y."/>
            <person name="Liu T."/>
            <person name="Pan Y.S."/>
            <person name="Xia L.Y."/>
            <person name="Li J."/>
            <person name="Zhao F."/>
            <person name="Cao W.C."/>
        </authorList>
    </citation>
    <scope>NUCLEOTIDE SEQUENCE [LARGE SCALE GENOMIC DNA]</scope>
    <source>
        <strain evidence="1">Iper-2018</strain>
    </source>
</reference>
<protein>
    <submittedName>
        <fullName evidence="1">Uncharacterized protein</fullName>
    </submittedName>
</protein>
<accession>A0AC60QWF3</accession>
<proteinExistence type="predicted"/>
<dbReference type="Proteomes" id="UP000805193">
    <property type="component" value="Unassembled WGS sequence"/>
</dbReference>
<comment type="caution">
    <text evidence="1">The sequence shown here is derived from an EMBL/GenBank/DDBJ whole genome shotgun (WGS) entry which is preliminary data.</text>
</comment>
<keyword evidence="2" id="KW-1185">Reference proteome</keyword>